<gene>
    <name evidence="1" type="primary">2</name>
    <name evidence="1" type="ORF">SEA_CORNIE_2</name>
</gene>
<name>A0A6G6XKU2_9CAUD</name>
<sequence>MPWKPSEEGEVPTLGWYVLDWMTEYLARPAVGEYEPFVPYREQEDFILRWYQIDPLTGRFVYGRGLLGRPRGWGKSPILGALCIVEGLADVVFDGWDADGQPVGRPWSTVRTPLVHVAAVSEDQTNNTWQPMLEMLAGPVVDEYPGVEPFDTVVNLPRGKIEKRTSSGRTVKGAPTTFAILDQTEEWVPSNGGPALAQKIRTNTAKNGGRTIESPNAYIPGEHSVAEKSAETATAAREGRTKLDQPILWDHREAPPETDMGDYDSLVYGLRVAYGDSSGHPDGCVLHDPPCLPGHVDLEAQIAVIWDPATDTQTARSDYLNQITHASDAWVSSPEWGACFSGSPLKQDTFVPLADKDVIVLGFDGSLGRKKGKPDATALIGCRVRDGYLFEVGERSVWEAPRNEISARDRAKTGDQSSWAPPVAEVDAVIRMAFKRYTVVGFYADPSGWTEHVAKWEAAYGAKLHPKVKASGSSKIAAWPRGKDTNAVEAVKALHSAIENGECTHDGSAALTRHVLNARRRAVGKGYLLYKAYPDSPDKIDAAYAAVMAWKARLDAVAAGIGRRKKQVIGQIR</sequence>
<organism evidence="1 2">
    <name type="scientific">Mycobacterium phage Cornie</name>
    <dbReference type="NCBI Taxonomy" id="2704043"/>
    <lineage>
        <taxon>Viruses</taxon>
        <taxon>Duplodnaviria</taxon>
        <taxon>Heunggongvirae</taxon>
        <taxon>Uroviricota</taxon>
        <taxon>Caudoviricetes</taxon>
        <taxon>Gracegardnervirinae</taxon>
        <taxon>Cornievirus</taxon>
        <taxon>Cornievirus cornie</taxon>
        <taxon>Mycobacterium virus Cornie</taxon>
    </lineage>
</organism>
<evidence type="ECO:0000313" key="1">
    <source>
        <dbReference type="EMBL" id="QIG58380.1"/>
    </source>
</evidence>
<dbReference type="EMBL" id="MN908688">
    <property type="protein sequence ID" value="QIG58380.1"/>
    <property type="molecule type" value="Genomic_DNA"/>
</dbReference>
<dbReference type="RefSeq" id="YP_009856188.1">
    <property type="nucleotide sequence ID" value="NC_048850.1"/>
</dbReference>
<accession>A0A6G6XKU2</accession>
<keyword evidence="2" id="KW-1185">Reference proteome</keyword>
<evidence type="ECO:0000313" key="2">
    <source>
        <dbReference type="Proteomes" id="UP000503444"/>
    </source>
</evidence>
<protein>
    <submittedName>
        <fullName evidence="1">Terminase large subunit</fullName>
    </submittedName>
</protein>
<dbReference type="KEGG" id="vg:55626931"/>
<dbReference type="GeneID" id="55626931"/>
<reference evidence="1 2" key="1">
    <citation type="submission" date="2020-01" db="EMBL/GenBank/DDBJ databases">
        <authorList>
            <person name="McLean J."/>
            <person name="Elizabeth H."/>
            <person name="Mathew S."/>
            <person name="Zack K.M."/>
            <person name="Garlena R.A."/>
            <person name="Russell D.A."/>
            <person name="Pope W.H."/>
            <person name="Jacobs-Sera D."/>
            <person name="Hatfull G.F."/>
        </authorList>
    </citation>
    <scope>NUCLEOTIDE SEQUENCE [LARGE SCALE GENOMIC DNA]</scope>
</reference>
<dbReference type="Proteomes" id="UP000503444">
    <property type="component" value="Segment"/>
</dbReference>
<proteinExistence type="predicted"/>